<proteinExistence type="predicted"/>
<feature type="transmembrane region" description="Helical" evidence="1">
    <location>
        <begin position="161"/>
        <end position="184"/>
    </location>
</feature>
<dbReference type="EMBL" id="CP122537">
    <property type="protein sequence ID" value="WGH78419.1"/>
    <property type="molecule type" value="Genomic_DNA"/>
</dbReference>
<evidence type="ECO:0000256" key="1">
    <source>
        <dbReference type="SAM" id="Phobius"/>
    </source>
</evidence>
<keyword evidence="1" id="KW-0472">Membrane</keyword>
<keyword evidence="1" id="KW-0812">Transmembrane</keyword>
<keyword evidence="2" id="KW-0732">Signal</keyword>
<dbReference type="InterPro" id="IPR022472">
    <property type="entry name" value="VPLPA-CTERM"/>
</dbReference>
<protein>
    <submittedName>
        <fullName evidence="3">VPLPA-CTERM sorting domain-containing protein</fullName>
    </submittedName>
</protein>
<keyword evidence="1" id="KW-1133">Transmembrane helix</keyword>
<reference evidence="3 4" key="1">
    <citation type="submission" date="2023-04" db="EMBL/GenBank/DDBJ databases">
        <title>Jannaschia ovalis sp. nov., a marine bacterium isolated from sea tidal flat.</title>
        <authorList>
            <person name="Kwon D.Y."/>
            <person name="Kim J.-J."/>
        </authorList>
    </citation>
    <scope>NUCLEOTIDE SEQUENCE [LARGE SCALE GENOMIC DNA]</scope>
    <source>
        <strain evidence="3 4">GRR-S6-38</strain>
    </source>
</reference>
<keyword evidence="4" id="KW-1185">Reference proteome</keyword>
<name>A0ABY8LE43_9RHOB</name>
<feature type="signal peptide" evidence="2">
    <location>
        <begin position="1"/>
        <end position="30"/>
    </location>
</feature>
<dbReference type="Proteomes" id="UP001243420">
    <property type="component" value="Chromosome"/>
</dbReference>
<evidence type="ECO:0000313" key="4">
    <source>
        <dbReference type="Proteomes" id="UP001243420"/>
    </source>
</evidence>
<dbReference type="NCBIfam" id="TIGR03370">
    <property type="entry name" value="VPLPA-CTERM"/>
    <property type="match status" value="1"/>
</dbReference>
<sequence length="193" mass="20603">MTDSRPYLARVLRLFVACVVLAAVALPAQAALLNPWDGQIDVPERGQDPLVYNVGGNRLGLITLRDSAFGDQIDTALFDSFTDQTVLGIYAGRHIAELSPLLNEFDRVDPGGVPFTLTSGKRTYRQGLWVLWAGAGDLIFDKAGQNAVIGGLVTRPGNPLIAVPLPAGVWMLLAALGGLGGLGWRQRRRAATA</sequence>
<evidence type="ECO:0000256" key="2">
    <source>
        <dbReference type="SAM" id="SignalP"/>
    </source>
</evidence>
<feature type="chain" id="PRO_5047430893" evidence="2">
    <location>
        <begin position="31"/>
        <end position="193"/>
    </location>
</feature>
<evidence type="ECO:0000313" key="3">
    <source>
        <dbReference type="EMBL" id="WGH78419.1"/>
    </source>
</evidence>
<gene>
    <name evidence="3" type="ORF">P8627_15560</name>
</gene>
<dbReference type="RefSeq" id="WP_279965170.1">
    <property type="nucleotide sequence ID" value="NZ_CP122537.1"/>
</dbReference>
<organism evidence="3 4">
    <name type="scientific">Jannaschia ovalis</name>
    <dbReference type="NCBI Taxonomy" id="3038773"/>
    <lineage>
        <taxon>Bacteria</taxon>
        <taxon>Pseudomonadati</taxon>
        <taxon>Pseudomonadota</taxon>
        <taxon>Alphaproteobacteria</taxon>
        <taxon>Rhodobacterales</taxon>
        <taxon>Roseobacteraceae</taxon>
        <taxon>Jannaschia</taxon>
    </lineage>
</organism>
<accession>A0ABY8LE43</accession>